<reference evidence="1 2" key="1">
    <citation type="submission" date="2019-01" db="EMBL/GenBank/DDBJ databases">
        <authorList>
            <person name="Chen W.-M."/>
        </authorList>
    </citation>
    <scope>NUCLEOTIDE SEQUENCE [LARGE SCALE GENOMIC DNA]</scope>
    <source>
        <strain evidence="1 2">YBJ-36</strain>
    </source>
</reference>
<dbReference type="SUPFAM" id="SSF100950">
    <property type="entry name" value="NagB/RpiA/CoA transferase-like"/>
    <property type="match status" value="1"/>
</dbReference>
<dbReference type="Proteomes" id="UP000282759">
    <property type="component" value="Unassembled WGS sequence"/>
</dbReference>
<dbReference type="InterPro" id="IPR037171">
    <property type="entry name" value="NagB/RpiA_transferase-like"/>
</dbReference>
<dbReference type="Gene3D" id="3.40.50.1360">
    <property type="match status" value="1"/>
</dbReference>
<dbReference type="OrthoDB" id="5870696at2"/>
<sequence>MIEPWQIIGLGAGSTVAYLVNLIEGDEGLAKSVTRVPSSFKTGDYIRQRGLMQTTAVLLSRIDCILMAAISWIMS</sequence>
<keyword evidence="2" id="KW-1185">Reference proteome</keyword>
<name>A0A437MST0_9SPHI</name>
<gene>
    <name evidence="1" type="ORF">EOD41_11920</name>
</gene>
<proteinExistence type="predicted"/>
<dbReference type="AlphaFoldDB" id="A0A437MST0"/>
<evidence type="ECO:0000313" key="1">
    <source>
        <dbReference type="EMBL" id="RVU00696.1"/>
    </source>
</evidence>
<organism evidence="1 2">
    <name type="scientific">Mucilaginibacter limnophilus</name>
    <dbReference type="NCBI Taxonomy" id="1932778"/>
    <lineage>
        <taxon>Bacteria</taxon>
        <taxon>Pseudomonadati</taxon>
        <taxon>Bacteroidota</taxon>
        <taxon>Sphingobacteriia</taxon>
        <taxon>Sphingobacteriales</taxon>
        <taxon>Sphingobacteriaceae</taxon>
        <taxon>Mucilaginibacter</taxon>
    </lineage>
</organism>
<dbReference type="EMBL" id="SACK01000004">
    <property type="protein sequence ID" value="RVU00696.1"/>
    <property type="molecule type" value="Genomic_DNA"/>
</dbReference>
<comment type="caution">
    <text evidence="1">The sequence shown here is derived from an EMBL/GenBank/DDBJ whole genome shotgun (WGS) entry which is preliminary data.</text>
</comment>
<dbReference type="RefSeq" id="WP_127705115.1">
    <property type="nucleotide sequence ID" value="NZ_SACK01000004.1"/>
</dbReference>
<evidence type="ECO:0000313" key="2">
    <source>
        <dbReference type="Proteomes" id="UP000282759"/>
    </source>
</evidence>
<accession>A0A437MST0</accession>
<protein>
    <submittedName>
        <fullName evidence="1">Uncharacterized protein</fullName>
    </submittedName>
</protein>